<gene>
    <name evidence="6" type="ORF">I6U51_12175</name>
</gene>
<dbReference type="Gene3D" id="1.10.10.10">
    <property type="entry name" value="Winged helix-like DNA-binding domain superfamily/Winged helix DNA-binding domain"/>
    <property type="match status" value="1"/>
</dbReference>
<keyword evidence="2" id="KW-0238">DNA-binding</keyword>
<organism evidence="6 7">
    <name type="scientific">Clostridium aciditolerans</name>
    <dbReference type="NCBI Taxonomy" id="339861"/>
    <lineage>
        <taxon>Bacteria</taxon>
        <taxon>Bacillati</taxon>
        <taxon>Bacillota</taxon>
        <taxon>Clostridia</taxon>
        <taxon>Eubacteriales</taxon>
        <taxon>Clostridiaceae</taxon>
        <taxon>Clostridium</taxon>
    </lineage>
</organism>
<dbReference type="InterPro" id="IPR035472">
    <property type="entry name" value="RpiR-like_SIS"/>
</dbReference>
<sequence>MGLFSNQVLSQFSDLDYEVYNFILKNSEKIAYMTIREVANEAHVSTTTITRFCRKLNCDGFSEFKVRYKLELDKSSNRPKKHDSSIVQDFLQRANTEDFQNQLDKIANVIASKKHVIFLGVGNSGIIADYASRYFCNVGIFSTGVNYPMFPINLEVPNETIIITLSVEGEVEVLVQNSEILKRSKATVVSITNSKNSTLAKMSDYNISYYIQRELAYENSWGKVDITSQIPAVYIIEALAKLTILKKQSMKTPSEC</sequence>
<dbReference type="Pfam" id="PF01380">
    <property type="entry name" value="SIS"/>
    <property type="match status" value="1"/>
</dbReference>
<keyword evidence="1" id="KW-0805">Transcription regulation</keyword>
<dbReference type="PANTHER" id="PTHR30514">
    <property type="entry name" value="GLUCOKINASE"/>
    <property type="match status" value="1"/>
</dbReference>
<dbReference type="InterPro" id="IPR000281">
    <property type="entry name" value="HTH_RpiR"/>
</dbReference>
<dbReference type="SUPFAM" id="SSF46689">
    <property type="entry name" value="Homeodomain-like"/>
    <property type="match status" value="1"/>
</dbReference>
<dbReference type="SUPFAM" id="SSF53697">
    <property type="entry name" value="SIS domain"/>
    <property type="match status" value="1"/>
</dbReference>
<protein>
    <submittedName>
        <fullName evidence="6">MurR/RpiR family transcriptional regulator</fullName>
    </submittedName>
</protein>
<feature type="domain" description="HTH rpiR-type" evidence="4">
    <location>
        <begin position="1"/>
        <end position="75"/>
    </location>
</feature>
<proteinExistence type="predicted"/>
<dbReference type="PANTHER" id="PTHR30514:SF1">
    <property type="entry name" value="HTH-TYPE TRANSCRIPTIONAL REGULATOR HEXR-RELATED"/>
    <property type="match status" value="1"/>
</dbReference>
<evidence type="ECO:0000313" key="6">
    <source>
        <dbReference type="EMBL" id="MBI6873458.1"/>
    </source>
</evidence>
<dbReference type="PROSITE" id="PS51464">
    <property type="entry name" value="SIS"/>
    <property type="match status" value="1"/>
</dbReference>
<evidence type="ECO:0000256" key="2">
    <source>
        <dbReference type="ARBA" id="ARBA00023125"/>
    </source>
</evidence>
<keyword evidence="3" id="KW-0804">Transcription</keyword>
<dbReference type="EMBL" id="JAEEGB010000013">
    <property type="protein sequence ID" value="MBI6873458.1"/>
    <property type="molecule type" value="Genomic_DNA"/>
</dbReference>
<evidence type="ECO:0000256" key="1">
    <source>
        <dbReference type="ARBA" id="ARBA00023015"/>
    </source>
</evidence>
<dbReference type="Pfam" id="PF01418">
    <property type="entry name" value="HTH_6"/>
    <property type="match status" value="1"/>
</dbReference>
<dbReference type="InterPro" id="IPR036388">
    <property type="entry name" value="WH-like_DNA-bd_sf"/>
</dbReference>
<accession>A0A934HZ79</accession>
<dbReference type="InterPro" id="IPR047640">
    <property type="entry name" value="RpiR-like"/>
</dbReference>
<evidence type="ECO:0000256" key="3">
    <source>
        <dbReference type="ARBA" id="ARBA00023163"/>
    </source>
</evidence>
<dbReference type="GO" id="GO:0003677">
    <property type="term" value="F:DNA binding"/>
    <property type="evidence" value="ECO:0007669"/>
    <property type="project" value="UniProtKB-KW"/>
</dbReference>
<dbReference type="CDD" id="cd05013">
    <property type="entry name" value="SIS_RpiR"/>
    <property type="match status" value="1"/>
</dbReference>
<feature type="domain" description="SIS" evidence="5">
    <location>
        <begin position="106"/>
        <end position="249"/>
    </location>
</feature>
<dbReference type="GO" id="GO:1901135">
    <property type="term" value="P:carbohydrate derivative metabolic process"/>
    <property type="evidence" value="ECO:0007669"/>
    <property type="project" value="InterPro"/>
</dbReference>
<dbReference type="PROSITE" id="PS00356">
    <property type="entry name" value="HTH_LACI_1"/>
    <property type="match status" value="1"/>
</dbReference>
<dbReference type="InterPro" id="IPR009057">
    <property type="entry name" value="Homeodomain-like_sf"/>
</dbReference>
<dbReference type="Proteomes" id="UP000622687">
    <property type="component" value="Unassembled WGS sequence"/>
</dbReference>
<name>A0A934HZ79_9CLOT</name>
<dbReference type="AlphaFoldDB" id="A0A934HZ79"/>
<comment type="caution">
    <text evidence="6">The sequence shown here is derived from an EMBL/GenBank/DDBJ whole genome shotgun (WGS) entry which is preliminary data.</text>
</comment>
<reference evidence="6" key="1">
    <citation type="submission" date="2020-12" db="EMBL/GenBank/DDBJ databases">
        <title>Clostridium thailandense sp. nov., a novel acetogenic bacterium isolated from peat land soil in Thailand.</title>
        <authorList>
            <person name="Chaikitkaew S."/>
            <person name="Birkeland N.K."/>
        </authorList>
    </citation>
    <scope>NUCLEOTIDE SEQUENCE</scope>
    <source>
        <strain evidence="6">DSM 17425</strain>
    </source>
</reference>
<dbReference type="GO" id="GO:0097367">
    <property type="term" value="F:carbohydrate derivative binding"/>
    <property type="evidence" value="ECO:0007669"/>
    <property type="project" value="InterPro"/>
</dbReference>
<dbReference type="InterPro" id="IPR046348">
    <property type="entry name" value="SIS_dom_sf"/>
</dbReference>
<keyword evidence="7" id="KW-1185">Reference proteome</keyword>
<evidence type="ECO:0000313" key="7">
    <source>
        <dbReference type="Proteomes" id="UP000622687"/>
    </source>
</evidence>
<dbReference type="RefSeq" id="WP_211142874.1">
    <property type="nucleotide sequence ID" value="NZ_JAEEGB010000013.1"/>
</dbReference>
<dbReference type="PROSITE" id="PS51071">
    <property type="entry name" value="HTH_RPIR"/>
    <property type="match status" value="1"/>
</dbReference>
<dbReference type="Gene3D" id="3.40.50.10490">
    <property type="entry name" value="Glucose-6-phosphate isomerase like protein, domain 1"/>
    <property type="match status" value="1"/>
</dbReference>
<dbReference type="InterPro" id="IPR001347">
    <property type="entry name" value="SIS_dom"/>
</dbReference>
<dbReference type="GO" id="GO:0003700">
    <property type="term" value="F:DNA-binding transcription factor activity"/>
    <property type="evidence" value="ECO:0007669"/>
    <property type="project" value="InterPro"/>
</dbReference>
<evidence type="ECO:0000259" key="4">
    <source>
        <dbReference type="PROSITE" id="PS51071"/>
    </source>
</evidence>
<evidence type="ECO:0000259" key="5">
    <source>
        <dbReference type="PROSITE" id="PS51464"/>
    </source>
</evidence>